<organism evidence="2 3">
    <name type="scientific">Oidiodendron maius (strain Zn)</name>
    <dbReference type="NCBI Taxonomy" id="913774"/>
    <lineage>
        <taxon>Eukaryota</taxon>
        <taxon>Fungi</taxon>
        <taxon>Dikarya</taxon>
        <taxon>Ascomycota</taxon>
        <taxon>Pezizomycotina</taxon>
        <taxon>Leotiomycetes</taxon>
        <taxon>Leotiomycetes incertae sedis</taxon>
        <taxon>Myxotrichaceae</taxon>
        <taxon>Oidiodendron</taxon>
    </lineage>
</organism>
<gene>
    <name evidence="2" type="ORF">OIDMADRAFT_111527</name>
</gene>
<keyword evidence="1" id="KW-0812">Transmembrane</keyword>
<dbReference type="STRING" id="913774.A0A0C3E321"/>
<evidence type="ECO:0000313" key="2">
    <source>
        <dbReference type="EMBL" id="KIN08743.1"/>
    </source>
</evidence>
<proteinExistence type="predicted"/>
<keyword evidence="3" id="KW-1185">Reference proteome</keyword>
<sequence length="61" mass="6703">VHWIMPIIGSRFFTVGMVTLFQAVLNYLGMIYSWFAASIFAGNALFGASFGAVSLLYASYI</sequence>
<feature type="transmembrane region" description="Helical" evidence="1">
    <location>
        <begin position="40"/>
        <end position="60"/>
    </location>
</feature>
<dbReference type="OrthoDB" id="3357846at2759"/>
<dbReference type="EMBL" id="KN832870">
    <property type="protein sequence ID" value="KIN08743.1"/>
    <property type="molecule type" value="Genomic_DNA"/>
</dbReference>
<dbReference type="AlphaFoldDB" id="A0A0C3E321"/>
<dbReference type="HOGENOM" id="CLU_2929038_0_0_1"/>
<reference evidence="3" key="2">
    <citation type="submission" date="2015-01" db="EMBL/GenBank/DDBJ databases">
        <title>Evolutionary Origins and Diversification of the Mycorrhizal Mutualists.</title>
        <authorList>
            <consortium name="DOE Joint Genome Institute"/>
            <consortium name="Mycorrhizal Genomics Consortium"/>
            <person name="Kohler A."/>
            <person name="Kuo A."/>
            <person name="Nagy L.G."/>
            <person name="Floudas D."/>
            <person name="Copeland A."/>
            <person name="Barry K.W."/>
            <person name="Cichocki N."/>
            <person name="Veneault-Fourrey C."/>
            <person name="LaButti K."/>
            <person name="Lindquist E.A."/>
            <person name="Lipzen A."/>
            <person name="Lundell T."/>
            <person name="Morin E."/>
            <person name="Murat C."/>
            <person name="Riley R."/>
            <person name="Ohm R."/>
            <person name="Sun H."/>
            <person name="Tunlid A."/>
            <person name="Henrissat B."/>
            <person name="Grigoriev I.V."/>
            <person name="Hibbett D.S."/>
            <person name="Martin F."/>
        </authorList>
    </citation>
    <scope>NUCLEOTIDE SEQUENCE [LARGE SCALE GENOMIC DNA]</scope>
    <source>
        <strain evidence="3">Zn</strain>
    </source>
</reference>
<protein>
    <recommendedName>
        <fullName evidence="4">Major facilitator superfamily (MFS) profile domain-containing protein</fullName>
    </recommendedName>
</protein>
<evidence type="ECO:0008006" key="4">
    <source>
        <dbReference type="Google" id="ProtNLM"/>
    </source>
</evidence>
<feature type="non-terminal residue" evidence="2">
    <location>
        <position position="1"/>
    </location>
</feature>
<accession>A0A0C3E321</accession>
<evidence type="ECO:0000256" key="1">
    <source>
        <dbReference type="SAM" id="Phobius"/>
    </source>
</evidence>
<feature type="transmembrane region" description="Helical" evidence="1">
    <location>
        <begin position="12"/>
        <end position="34"/>
    </location>
</feature>
<keyword evidence="1" id="KW-1133">Transmembrane helix</keyword>
<evidence type="ECO:0000313" key="3">
    <source>
        <dbReference type="Proteomes" id="UP000054321"/>
    </source>
</evidence>
<reference evidence="2 3" key="1">
    <citation type="submission" date="2014-04" db="EMBL/GenBank/DDBJ databases">
        <authorList>
            <consortium name="DOE Joint Genome Institute"/>
            <person name="Kuo A."/>
            <person name="Martino E."/>
            <person name="Perotto S."/>
            <person name="Kohler A."/>
            <person name="Nagy L.G."/>
            <person name="Floudas D."/>
            <person name="Copeland A."/>
            <person name="Barry K.W."/>
            <person name="Cichocki N."/>
            <person name="Veneault-Fourrey C."/>
            <person name="LaButti K."/>
            <person name="Lindquist E.A."/>
            <person name="Lipzen A."/>
            <person name="Lundell T."/>
            <person name="Morin E."/>
            <person name="Murat C."/>
            <person name="Sun H."/>
            <person name="Tunlid A."/>
            <person name="Henrissat B."/>
            <person name="Grigoriev I.V."/>
            <person name="Hibbett D.S."/>
            <person name="Martin F."/>
            <person name="Nordberg H.P."/>
            <person name="Cantor M.N."/>
            <person name="Hua S.X."/>
        </authorList>
    </citation>
    <scope>NUCLEOTIDE SEQUENCE [LARGE SCALE GENOMIC DNA]</scope>
    <source>
        <strain evidence="2 3">Zn</strain>
    </source>
</reference>
<keyword evidence="1" id="KW-0472">Membrane</keyword>
<dbReference type="Proteomes" id="UP000054321">
    <property type="component" value="Unassembled WGS sequence"/>
</dbReference>
<name>A0A0C3E321_OIDMZ</name>
<dbReference type="InParanoid" id="A0A0C3E321"/>